<dbReference type="RefSeq" id="WP_089797117.1">
    <property type="nucleotide sequence ID" value="NZ_FPBP01000014.1"/>
</dbReference>
<organism evidence="2 3">
    <name type="scientific">Halomonas korlensis</name>
    <dbReference type="NCBI Taxonomy" id="463301"/>
    <lineage>
        <taxon>Bacteria</taxon>
        <taxon>Pseudomonadati</taxon>
        <taxon>Pseudomonadota</taxon>
        <taxon>Gammaproteobacteria</taxon>
        <taxon>Oceanospirillales</taxon>
        <taxon>Halomonadaceae</taxon>
        <taxon>Halomonas</taxon>
    </lineage>
</organism>
<feature type="transmembrane region" description="Helical" evidence="1">
    <location>
        <begin position="115"/>
        <end position="137"/>
    </location>
</feature>
<feature type="transmembrane region" description="Helical" evidence="1">
    <location>
        <begin position="20"/>
        <end position="43"/>
    </location>
</feature>
<dbReference type="PROSITE" id="PS51257">
    <property type="entry name" value="PROKAR_LIPOPROTEIN"/>
    <property type="match status" value="1"/>
</dbReference>
<keyword evidence="1" id="KW-0812">Transmembrane</keyword>
<feature type="transmembrane region" description="Helical" evidence="1">
    <location>
        <begin position="55"/>
        <end position="76"/>
    </location>
</feature>
<sequence length="180" mass="19236">MSRASGLAATLINLVAFQLGWFACVLGGSLVGAGVVGAILALHLRFLAYPGEWRWLAGFAVLGLVIDGGLSLAGGFDVGDQPRLLGVLPLWLWLLWPLFASLLQHSLAWLWRYPWLAMLGGATSGPLSYFAGARLAGVELAPWLLPLEALAWALICLALSRYLGGHRGGGPRRAFARYGQ</sequence>
<accession>A0A1I7K2Q8</accession>
<gene>
    <name evidence="2" type="ORF">SAMN04487955_11453</name>
</gene>
<keyword evidence="3" id="KW-1185">Reference proteome</keyword>
<dbReference type="Pfam" id="PF11086">
    <property type="entry name" value="DUF2878"/>
    <property type="match status" value="1"/>
</dbReference>
<dbReference type="OrthoDB" id="21939at2"/>
<keyword evidence="1" id="KW-0472">Membrane</keyword>
<dbReference type="AlphaFoldDB" id="A0A1I7K2Q8"/>
<feature type="transmembrane region" description="Helical" evidence="1">
    <location>
        <begin position="143"/>
        <end position="163"/>
    </location>
</feature>
<dbReference type="InterPro" id="IPR021306">
    <property type="entry name" value="DUF2878"/>
</dbReference>
<protein>
    <recommendedName>
        <fullName evidence="4">DUF2878 domain-containing protein</fullName>
    </recommendedName>
</protein>
<dbReference type="STRING" id="463301.SAMN04487955_11453"/>
<proteinExistence type="predicted"/>
<evidence type="ECO:0000256" key="1">
    <source>
        <dbReference type="SAM" id="Phobius"/>
    </source>
</evidence>
<dbReference type="EMBL" id="FPBP01000014">
    <property type="protein sequence ID" value="SFU91748.1"/>
    <property type="molecule type" value="Genomic_DNA"/>
</dbReference>
<reference evidence="3" key="1">
    <citation type="submission" date="2016-10" db="EMBL/GenBank/DDBJ databases">
        <authorList>
            <person name="Varghese N."/>
            <person name="Submissions S."/>
        </authorList>
    </citation>
    <scope>NUCLEOTIDE SEQUENCE [LARGE SCALE GENOMIC DNA]</scope>
    <source>
        <strain evidence="3">CGMCC 1.6981</strain>
    </source>
</reference>
<feature type="transmembrane region" description="Helical" evidence="1">
    <location>
        <begin position="82"/>
        <end position="103"/>
    </location>
</feature>
<dbReference type="Proteomes" id="UP000198693">
    <property type="component" value="Unassembled WGS sequence"/>
</dbReference>
<evidence type="ECO:0000313" key="2">
    <source>
        <dbReference type="EMBL" id="SFU91748.1"/>
    </source>
</evidence>
<keyword evidence="1" id="KW-1133">Transmembrane helix</keyword>
<evidence type="ECO:0008006" key="4">
    <source>
        <dbReference type="Google" id="ProtNLM"/>
    </source>
</evidence>
<evidence type="ECO:0000313" key="3">
    <source>
        <dbReference type="Proteomes" id="UP000198693"/>
    </source>
</evidence>
<name>A0A1I7K2Q8_9GAMM</name>